<comment type="caution">
    <text evidence="5">The sequence shown here is derived from an EMBL/GenBank/DDBJ whole genome shotgun (WGS) entry which is preliminary data.</text>
</comment>
<name>A0A4Q7LXN5_9MICO</name>
<dbReference type="GO" id="GO:0045892">
    <property type="term" value="P:negative regulation of DNA-templated transcription"/>
    <property type="evidence" value="ECO:0007669"/>
    <property type="project" value="TreeGrafter"/>
</dbReference>
<dbReference type="PRINTS" id="PR00035">
    <property type="entry name" value="HTHGNTR"/>
</dbReference>
<dbReference type="InterPro" id="IPR036388">
    <property type="entry name" value="WH-like_DNA-bd_sf"/>
</dbReference>
<evidence type="ECO:0000259" key="4">
    <source>
        <dbReference type="PROSITE" id="PS50949"/>
    </source>
</evidence>
<dbReference type="GO" id="GO:0003700">
    <property type="term" value="F:DNA-binding transcription factor activity"/>
    <property type="evidence" value="ECO:0007669"/>
    <property type="project" value="InterPro"/>
</dbReference>
<keyword evidence="6" id="KW-1185">Reference proteome</keyword>
<dbReference type="OrthoDB" id="7363114at2"/>
<protein>
    <submittedName>
        <fullName evidence="5">GntR family transcriptional regulator</fullName>
    </submittedName>
</protein>
<keyword evidence="3" id="KW-0804">Transcription</keyword>
<dbReference type="Pfam" id="PF07702">
    <property type="entry name" value="UTRA"/>
    <property type="match status" value="1"/>
</dbReference>
<dbReference type="SMART" id="SM00345">
    <property type="entry name" value="HTH_GNTR"/>
    <property type="match status" value="1"/>
</dbReference>
<evidence type="ECO:0000313" key="6">
    <source>
        <dbReference type="Proteomes" id="UP000293852"/>
    </source>
</evidence>
<evidence type="ECO:0000256" key="2">
    <source>
        <dbReference type="ARBA" id="ARBA00023125"/>
    </source>
</evidence>
<dbReference type="Gene3D" id="3.40.1410.10">
    <property type="entry name" value="Chorismate lyase-like"/>
    <property type="match status" value="1"/>
</dbReference>
<dbReference type="RefSeq" id="WP_130411244.1">
    <property type="nucleotide sequence ID" value="NZ_SGWX01000001.1"/>
</dbReference>
<accession>A0A4Q7LXN5</accession>
<dbReference type="SMART" id="SM00866">
    <property type="entry name" value="UTRA"/>
    <property type="match status" value="1"/>
</dbReference>
<dbReference type="InterPro" id="IPR028978">
    <property type="entry name" value="Chorismate_lyase_/UTRA_dom_sf"/>
</dbReference>
<gene>
    <name evidence="5" type="ORF">EV386_0041</name>
</gene>
<dbReference type="SUPFAM" id="SSF64288">
    <property type="entry name" value="Chorismate lyase-like"/>
    <property type="match status" value="1"/>
</dbReference>
<proteinExistence type="predicted"/>
<dbReference type="InterPro" id="IPR050679">
    <property type="entry name" value="Bact_HTH_transcr_reg"/>
</dbReference>
<dbReference type="Gene3D" id="1.10.10.10">
    <property type="entry name" value="Winged helix-like DNA-binding domain superfamily/Winged helix DNA-binding domain"/>
    <property type="match status" value="1"/>
</dbReference>
<dbReference type="InterPro" id="IPR011663">
    <property type="entry name" value="UTRA"/>
</dbReference>
<keyword evidence="2" id="KW-0238">DNA-binding</keyword>
<dbReference type="InterPro" id="IPR036390">
    <property type="entry name" value="WH_DNA-bd_sf"/>
</dbReference>
<evidence type="ECO:0000256" key="1">
    <source>
        <dbReference type="ARBA" id="ARBA00023015"/>
    </source>
</evidence>
<dbReference type="InterPro" id="IPR000524">
    <property type="entry name" value="Tscrpt_reg_HTH_GntR"/>
</dbReference>
<dbReference type="EMBL" id="SGWX01000001">
    <property type="protein sequence ID" value="RZS59805.1"/>
    <property type="molecule type" value="Genomic_DNA"/>
</dbReference>
<evidence type="ECO:0000313" key="5">
    <source>
        <dbReference type="EMBL" id="RZS59805.1"/>
    </source>
</evidence>
<sequence>MTAEPGVTAPPRSKYLQIKDALLEAYIDGKPAGSALPPERVLAADFGVTRVTVRRAIDELESDGLVYRVQGGGTYSVGPSIAKSLRLTSFSEDVRARGRTPSSRLLEVAHGAAGDEVGRSLHLSPGDGVVTVRRLRMADGEPMCLEVCALAAATVPGLEDLDLTGSLYELLERHYGIAPTRAEQLIEATVLDEHDAAMLGVPPFSAALRATRTSYDSRGGPVEYAVTTYRADRYSLRFAVRRD</sequence>
<evidence type="ECO:0000256" key="3">
    <source>
        <dbReference type="ARBA" id="ARBA00023163"/>
    </source>
</evidence>
<dbReference type="PANTHER" id="PTHR44846:SF1">
    <property type="entry name" value="MANNOSYL-D-GLYCERATE TRANSPORT_METABOLISM SYSTEM REPRESSOR MNGR-RELATED"/>
    <property type="match status" value="1"/>
</dbReference>
<dbReference type="PANTHER" id="PTHR44846">
    <property type="entry name" value="MANNOSYL-D-GLYCERATE TRANSPORT/METABOLISM SYSTEM REPRESSOR MNGR-RELATED"/>
    <property type="match status" value="1"/>
</dbReference>
<dbReference type="AlphaFoldDB" id="A0A4Q7LXN5"/>
<organism evidence="5 6">
    <name type="scientific">Xylanimonas ulmi</name>
    <dbReference type="NCBI Taxonomy" id="228973"/>
    <lineage>
        <taxon>Bacteria</taxon>
        <taxon>Bacillati</taxon>
        <taxon>Actinomycetota</taxon>
        <taxon>Actinomycetes</taxon>
        <taxon>Micrococcales</taxon>
        <taxon>Promicromonosporaceae</taxon>
        <taxon>Xylanimonas</taxon>
    </lineage>
</organism>
<dbReference type="GO" id="GO:0003677">
    <property type="term" value="F:DNA binding"/>
    <property type="evidence" value="ECO:0007669"/>
    <property type="project" value="UniProtKB-KW"/>
</dbReference>
<dbReference type="SUPFAM" id="SSF46785">
    <property type="entry name" value="Winged helix' DNA-binding domain"/>
    <property type="match status" value="1"/>
</dbReference>
<dbReference type="PROSITE" id="PS50949">
    <property type="entry name" value="HTH_GNTR"/>
    <property type="match status" value="1"/>
</dbReference>
<keyword evidence="1" id="KW-0805">Transcription regulation</keyword>
<dbReference type="CDD" id="cd07377">
    <property type="entry name" value="WHTH_GntR"/>
    <property type="match status" value="1"/>
</dbReference>
<feature type="domain" description="HTH gntR-type" evidence="4">
    <location>
        <begin position="12"/>
        <end position="79"/>
    </location>
</feature>
<dbReference type="Pfam" id="PF00392">
    <property type="entry name" value="GntR"/>
    <property type="match status" value="1"/>
</dbReference>
<dbReference type="Proteomes" id="UP000293852">
    <property type="component" value="Unassembled WGS sequence"/>
</dbReference>
<reference evidence="5 6" key="1">
    <citation type="submission" date="2019-02" db="EMBL/GenBank/DDBJ databases">
        <title>Sequencing the genomes of 1000 actinobacteria strains.</title>
        <authorList>
            <person name="Klenk H.-P."/>
        </authorList>
    </citation>
    <scope>NUCLEOTIDE SEQUENCE [LARGE SCALE GENOMIC DNA]</scope>
    <source>
        <strain evidence="5 6">DSM 16932</strain>
    </source>
</reference>